<dbReference type="OrthoDB" id="405906at2759"/>
<keyword evidence="1" id="KW-0812">Transmembrane</keyword>
<feature type="domain" description="DUF7703" evidence="2">
    <location>
        <begin position="35"/>
        <end position="272"/>
    </location>
</feature>
<keyword evidence="1" id="KW-0472">Membrane</keyword>
<dbReference type="HOGENOM" id="CLU_045148_2_1_1"/>
<name>M3AX00_SPHMS</name>
<dbReference type="GeneID" id="27906183"/>
<dbReference type="EMBL" id="KB456266">
    <property type="protein sequence ID" value="EMF11255.1"/>
    <property type="molecule type" value="Genomic_DNA"/>
</dbReference>
<dbReference type="PANTHER" id="PTHR37013:SF3">
    <property type="entry name" value="INTEGRAL MEMBRANE PROTEIN (AFU_ORTHOLOGUE AFUA_1G05950)"/>
    <property type="match status" value="1"/>
</dbReference>
<dbReference type="InterPro" id="IPR056120">
    <property type="entry name" value="DUF7703"/>
</dbReference>
<organism evidence="3 4">
    <name type="scientific">Sphaerulina musiva (strain SO2202)</name>
    <name type="common">Poplar stem canker fungus</name>
    <name type="synonym">Septoria musiva</name>
    <dbReference type="NCBI Taxonomy" id="692275"/>
    <lineage>
        <taxon>Eukaryota</taxon>
        <taxon>Fungi</taxon>
        <taxon>Dikarya</taxon>
        <taxon>Ascomycota</taxon>
        <taxon>Pezizomycotina</taxon>
        <taxon>Dothideomycetes</taxon>
        <taxon>Dothideomycetidae</taxon>
        <taxon>Mycosphaerellales</taxon>
        <taxon>Mycosphaerellaceae</taxon>
        <taxon>Sphaerulina</taxon>
    </lineage>
</organism>
<evidence type="ECO:0000256" key="1">
    <source>
        <dbReference type="SAM" id="Phobius"/>
    </source>
</evidence>
<reference evidence="3 4" key="1">
    <citation type="journal article" date="2012" name="PLoS Pathog.">
        <title>Diverse lifestyles and strategies of plant pathogenesis encoded in the genomes of eighteen Dothideomycetes fungi.</title>
        <authorList>
            <person name="Ohm R.A."/>
            <person name="Feau N."/>
            <person name="Henrissat B."/>
            <person name="Schoch C.L."/>
            <person name="Horwitz B.A."/>
            <person name="Barry K.W."/>
            <person name="Condon B.J."/>
            <person name="Copeland A.C."/>
            <person name="Dhillon B."/>
            <person name="Glaser F."/>
            <person name="Hesse C.N."/>
            <person name="Kosti I."/>
            <person name="LaButti K."/>
            <person name="Lindquist E.A."/>
            <person name="Lucas S."/>
            <person name="Salamov A.A."/>
            <person name="Bradshaw R.E."/>
            <person name="Ciuffetti L."/>
            <person name="Hamelin R.C."/>
            <person name="Kema G.H.J."/>
            <person name="Lawrence C."/>
            <person name="Scott J.A."/>
            <person name="Spatafora J.W."/>
            <person name="Turgeon B.G."/>
            <person name="de Wit P.J.G.M."/>
            <person name="Zhong S."/>
            <person name="Goodwin S.B."/>
            <person name="Grigoriev I.V."/>
        </authorList>
    </citation>
    <scope>NUCLEOTIDE SEQUENCE [LARGE SCALE GENOMIC DNA]</scope>
    <source>
        <strain evidence="3 4">SO2202</strain>
    </source>
</reference>
<accession>M3AX00</accession>
<keyword evidence="1" id="KW-1133">Transmembrane helix</keyword>
<evidence type="ECO:0000313" key="4">
    <source>
        <dbReference type="Proteomes" id="UP000016931"/>
    </source>
</evidence>
<dbReference type="Proteomes" id="UP000016931">
    <property type="component" value="Unassembled WGS sequence"/>
</dbReference>
<evidence type="ECO:0000259" key="2">
    <source>
        <dbReference type="Pfam" id="PF24802"/>
    </source>
</evidence>
<feature type="transmembrane region" description="Helical" evidence="1">
    <location>
        <begin position="221"/>
        <end position="246"/>
    </location>
</feature>
<dbReference type="AlphaFoldDB" id="M3AX00"/>
<dbReference type="OMA" id="NCAIIAM"/>
<feature type="transmembrane region" description="Helical" evidence="1">
    <location>
        <begin position="97"/>
        <end position="119"/>
    </location>
</feature>
<dbReference type="Pfam" id="PF24802">
    <property type="entry name" value="DUF7703"/>
    <property type="match status" value="1"/>
</dbReference>
<dbReference type="eggNOG" id="ENOG502SIDK">
    <property type="taxonomic scope" value="Eukaryota"/>
</dbReference>
<feature type="transmembrane region" description="Helical" evidence="1">
    <location>
        <begin position="34"/>
        <end position="57"/>
    </location>
</feature>
<keyword evidence="4" id="KW-1185">Reference proteome</keyword>
<dbReference type="PANTHER" id="PTHR37013">
    <property type="entry name" value="INTEGRAL MEMBRANE PROTEIN (AFU_ORTHOLOGUE AFUA_1G05950)-RELATED"/>
    <property type="match status" value="1"/>
</dbReference>
<proteinExistence type="predicted"/>
<dbReference type="RefSeq" id="XP_016759376.1">
    <property type="nucleotide sequence ID" value="XM_016909046.1"/>
</dbReference>
<feature type="transmembrane region" description="Helical" evidence="1">
    <location>
        <begin position="64"/>
        <end position="85"/>
    </location>
</feature>
<gene>
    <name evidence="3" type="ORF">SEPMUDRAFT_47891</name>
</gene>
<protein>
    <recommendedName>
        <fullName evidence="2">DUF7703 domain-containing protein</fullName>
    </recommendedName>
</protein>
<sequence>MVSVDGNASNEASWTSPGVGITAGYDGNSETFRIFIVFFLGLGIYNACVIIASALFYFKHYRGLYFWSLVTAGWGIIPYCVGFLIKFMNIVTGKGIWIAAVLVTMGWYPMITGQAVVLWSRLHLIVSGQRGDRILQWTKYMIITNVLILHVPTSIMAAGAQGTIRTTTFARGYNIIEKVQMVGFFLQETILSSIYITETVHLLRSSSQAGGRQQRRTMQQLIAINVTIISMDLVLLGVEAASLYILQILLKGLVYSIKLKLEFAILTRLVSIVPDGSTGPLNFITSKDNMEVPIEEIVDFGKINSDITHAATPTMGPGGRLRRNSELDVEIARFEHVHKGALWSESGAQQHVRYADDVGLEKV</sequence>
<evidence type="ECO:0000313" key="3">
    <source>
        <dbReference type="EMBL" id="EMF11255.1"/>
    </source>
</evidence>